<keyword evidence="1" id="KW-1133">Transmembrane helix</keyword>
<feature type="transmembrane region" description="Helical" evidence="1">
    <location>
        <begin position="49"/>
        <end position="68"/>
    </location>
</feature>
<feature type="domain" description="DUF6533" evidence="2">
    <location>
        <begin position="17"/>
        <end position="60"/>
    </location>
</feature>
<organism evidence="3 4">
    <name type="scientific">Athelia psychrophila</name>
    <dbReference type="NCBI Taxonomy" id="1759441"/>
    <lineage>
        <taxon>Eukaryota</taxon>
        <taxon>Fungi</taxon>
        <taxon>Dikarya</taxon>
        <taxon>Basidiomycota</taxon>
        <taxon>Agaricomycotina</taxon>
        <taxon>Agaricomycetes</taxon>
        <taxon>Agaricomycetidae</taxon>
        <taxon>Atheliales</taxon>
        <taxon>Atheliaceae</taxon>
        <taxon>Athelia</taxon>
    </lineage>
</organism>
<gene>
    <name evidence="3" type="ORF">FIBSPDRAFT_938452</name>
</gene>
<dbReference type="OrthoDB" id="3038990at2759"/>
<feature type="transmembrane region" description="Helical" evidence="1">
    <location>
        <begin position="80"/>
        <end position="102"/>
    </location>
</feature>
<keyword evidence="1" id="KW-0812">Transmembrane</keyword>
<dbReference type="Proteomes" id="UP000076532">
    <property type="component" value="Unassembled WGS sequence"/>
</dbReference>
<feature type="transmembrane region" description="Helical" evidence="1">
    <location>
        <begin position="208"/>
        <end position="228"/>
    </location>
</feature>
<evidence type="ECO:0000313" key="4">
    <source>
        <dbReference type="Proteomes" id="UP000076532"/>
    </source>
</evidence>
<sequence length="305" mass="33602">MSVLEQIEAGVSLSQLTAALTTVIAWDILICLEEEVDLAVRCGFNPSSIVYFTSRTGVLLWGILLLMLETVPFSNCQVIWNITAIITVIAGGATALLFVIRVSAVYEQSNAVKLFFAIFWLATPVSSILVAIYGRSSHAGSATCTISNTQFFTYLCLWIEAAFNTSIFIAITWRIISYSTACKAPLWQSFRGAGLPRICRELLQGGQLFYFVTVGITLTGACATFMPVNQVLRIRLTEPAFAFQSIMACRAHRRIVLRTSRFKANPDSPHSIAMTTVLPYFPNPEVPSNMGLEQEHETQVVPQVA</sequence>
<name>A0A165YFC3_9AGAM</name>
<protein>
    <recommendedName>
        <fullName evidence="2">DUF6533 domain-containing protein</fullName>
    </recommendedName>
</protein>
<evidence type="ECO:0000313" key="3">
    <source>
        <dbReference type="EMBL" id="KZP09499.1"/>
    </source>
</evidence>
<dbReference type="Pfam" id="PF20151">
    <property type="entry name" value="DUF6533"/>
    <property type="match status" value="1"/>
</dbReference>
<keyword evidence="4" id="KW-1185">Reference proteome</keyword>
<evidence type="ECO:0000259" key="2">
    <source>
        <dbReference type="Pfam" id="PF20151"/>
    </source>
</evidence>
<evidence type="ECO:0000256" key="1">
    <source>
        <dbReference type="SAM" id="Phobius"/>
    </source>
</evidence>
<dbReference type="STRING" id="436010.A0A165YFC3"/>
<dbReference type="EMBL" id="KV417698">
    <property type="protein sequence ID" value="KZP09499.1"/>
    <property type="molecule type" value="Genomic_DNA"/>
</dbReference>
<accession>A0A165YFC3</accession>
<dbReference type="InterPro" id="IPR045340">
    <property type="entry name" value="DUF6533"/>
</dbReference>
<feature type="transmembrane region" description="Helical" evidence="1">
    <location>
        <begin position="114"/>
        <end position="134"/>
    </location>
</feature>
<keyword evidence="1" id="KW-0472">Membrane</keyword>
<feature type="transmembrane region" description="Helical" evidence="1">
    <location>
        <begin position="155"/>
        <end position="176"/>
    </location>
</feature>
<reference evidence="3 4" key="1">
    <citation type="journal article" date="2016" name="Mol. Biol. Evol.">
        <title>Comparative Genomics of Early-Diverging Mushroom-Forming Fungi Provides Insights into the Origins of Lignocellulose Decay Capabilities.</title>
        <authorList>
            <person name="Nagy L.G."/>
            <person name="Riley R."/>
            <person name="Tritt A."/>
            <person name="Adam C."/>
            <person name="Daum C."/>
            <person name="Floudas D."/>
            <person name="Sun H."/>
            <person name="Yadav J.S."/>
            <person name="Pangilinan J."/>
            <person name="Larsson K.H."/>
            <person name="Matsuura K."/>
            <person name="Barry K."/>
            <person name="Labutti K."/>
            <person name="Kuo R."/>
            <person name="Ohm R.A."/>
            <person name="Bhattacharya S.S."/>
            <person name="Shirouzu T."/>
            <person name="Yoshinaga Y."/>
            <person name="Martin F.M."/>
            <person name="Grigoriev I.V."/>
            <person name="Hibbett D.S."/>
        </authorList>
    </citation>
    <scope>NUCLEOTIDE SEQUENCE [LARGE SCALE GENOMIC DNA]</scope>
    <source>
        <strain evidence="3 4">CBS 109695</strain>
    </source>
</reference>
<proteinExistence type="predicted"/>
<dbReference type="AlphaFoldDB" id="A0A165YFC3"/>